<feature type="non-terminal residue" evidence="1">
    <location>
        <position position="90"/>
    </location>
</feature>
<protein>
    <submittedName>
        <fullName evidence="1">Uncharacterized protein</fullName>
    </submittedName>
</protein>
<dbReference type="Proteomes" id="UP000232688">
    <property type="component" value="Unassembled WGS sequence"/>
</dbReference>
<evidence type="ECO:0000313" key="2">
    <source>
        <dbReference type="Proteomes" id="UP000232688"/>
    </source>
</evidence>
<evidence type="ECO:0000313" key="1">
    <source>
        <dbReference type="EMBL" id="PKC53887.1"/>
    </source>
</evidence>
<organism evidence="1 2">
    <name type="scientific">Rhizophagus irregularis</name>
    <dbReference type="NCBI Taxonomy" id="588596"/>
    <lineage>
        <taxon>Eukaryota</taxon>
        <taxon>Fungi</taxon>
        <taxon>Fungi incertae sedis</taxon>
        <taxon>Mucoromycota</taxon>
        <taxon>Glomeromycotina</taxon>
        <taxon>Glomeromycetes</taxon>
        <taxon>Glomerales</taxon>
        <taxon>Glomeraceae</taxon>
        <taxon>Rhizophagus</taxon>
    </lineage>
</organism>
<reference evidence="1 2" key="2">
    <citation type="submission" date="2017-10" db="EMBL/GenBank/DDBJ databases">
        <title>Genome analyses suggest a sexual origin of heterokaryosis in a supposedly ancient asexual fungus.</title>
        <authorList>
            <person name="Corradi N."/>
            <person name="Sedzielewska K."/>
            <person name="Noel J."/>
            <person name="Charron P."/>
            <person name="Farinelli L."/>
            <person name="Marton T."/>
            <person name="Kruger M."/>
            <person name="Pelin A."/>
            <person name="Brachmann A."/>
            <person name="Corradi N."/>
        </authorList>
    </citation>
    <scope>NUCLEOTIDE SEQUENCE [LARGE SCALE GENOMIC DNA]</scope>
    <source>
        <strain evidence="1 2">A1</strain>
    </source>
</reference>
<proteinExistence type="predicted"/>
<gene>
    <name evidence="1" type="ORF">RhiirA1_478378</name>
</gene>
<reference evidence="1 2" key="1">
    <citation type="submission" date="2017-10" db="EMBL/GenBank/DDBJ databases">
        <title>Extensive intraspecific genome diversity in a model arbuscular mycorrhizal fungus.</title>
        <authorList>
            <person name="Chen E.C.H."/>
            <person name="Morin E."/>
            <person name="Baudet D."/>
            <person name="Noel J."/>
            <person name="Ndikumana S."/>
            <person name="Charron P."/>
            <person name="St-Onge C."/>
            <person name="Giorgi J."/>
            <person name="Grigoriev I.V."/>
            <person name="Roux C."/>
            <person name="Martin F.M."/>
            <person name="Corradi N."/>
        </authorList>
    </citation>
    <scope>NUCLEOTIDE SEQUENCE [LARGE SCALE GENOMIC DNA]</scope>
    <source>
        <strain evidence="1 2">A1</strain>
    </source>
</reference>
<accession>A0A2N0QS48</accession>
<name>A0A2N0QS48_9GLOM</name>
<sequence>MLYPKETFQNAEFDTLLAYNSLEDFLILTGDVSDDVCNENIVEEVENTDKSDISELYVGKTFQSWDHVANFMKKFATAKGHGVRIGGGGK</sequence>
<dbReference type="AlphaFoldDB" id="A0A2N0QS48"/>
<dbReference type="VEuPathDB" id="FungiDB:RhiirA1_478378"/>
<comment type="caution">
    <text evidence="1">The sequence shown here is derived from an EMBL/GenBank/DDBJ whole genome shotgun (WGS) entry which is preliminary data.</text>
</comment>
<dbReference type="EMBL" id="LLXH01003740">
    <property type="protein sequence ID" value="PKC53887.1"/>
    <property type="molecule type" value="Genomic_DNA"/>
</dbReference>